<dbReference type="Proteomes" id="UP001642540">
    <property type="component" value="Unassembled WGS sequence"/>
</dbReference>
<dbReference type="EMBL" id="CAXLJM020000049">
    <property type="protein sequence ID" value="CAL8113599.1"/>
    <property type="molecule type" value="Genomic_DNA"/>
</dbReference>
<gene>
    <name evidence="3" type="ORF">ODALV1_LOCUS16090</name>
</gene>
<evidence type="ECO:0000256" key="1">
    <source>
        <dbReference type="SAM" id="MobiDB-lite"/>
    </source>
</evidence>
<feature type="compositionally biased region" description="Basic and acidic residues" evidence="1">
    <location>
        <begin position="118"/>
        <end position="141"/>
    </location>
</feature>
<evidence type="ECO:0000256" key="2">
    <source>
        <dbReference type="SAM" id="Phobius"/>
    </source>
</evidence>
<accession>A0ABP1QY94</accession>
<keyword evidence="2" id="KW-0812">Transmembrane</keyword>
<keyword evidence="4" id="KW-1185">Reference proteome</keyword>
<feature type="transmembrane region" description="Helical" evidence="2">
    <location>
        <begin position="203"/>
        <end position="222"/>
    </location>
</feature>
<name>A0ABP1QY94_9HEXA</name>
<feature type="region of interest" description="Disordered" evidence="1">
    <location>
        <begin position="107"/>
        <end position="141"/>
    </location>
</feature>
<comment type="caution">
    <text evidence="3">The sequence shown here is derived from an EMBL/GenBank/DDBJ whole genome shotgun (WGS) entry which is preliminary data.</text>
</comment>
<reference evidence="3 4" key="1">
    <citation type="submission" date="2024-08" db="EMBL/GenBank/DDBJ databases">
        <authorList>
            <person name="Cucini C."/>
            <person name="Frati F."/>
        </authorList>
    </citation>
    <scope>NUCLEOTIDE SEQUENCE [LARGE SCALE GENOMIC DNA]</scope>
</reference>
<organism evidence="3 4">
    <name type="scientific">Orchesella dallaii</name>
    <dbReference type="NCBI Taxonomy" id="48710"/>
    <lineage>
        <taxon>Eukaryota</taxon>
        <taxon>Metazoa</taxon>
        <taxon>Ecdysozoa</taxon>
        <taxon>Arthropoda</taxon>
        <taxon>Hexapoda</taxon>
        <taxon>Collembola</taxon>
        <taxon>Entomobryomorpha</taxon>
        <taxon>Entomobryoidea</taxon>
        <taxon>Orchesellidae</taxon>
        <taxon>Orchesellinae</taxon>
        <taxon>Orchesella</taxon>
    </lineage>
</organism>
<keyword evidence="2" id="KW-0472">Membrane</keyword>
<keyword evidence="2" id="KW-1133">Transmembrane helix</keyword>
<proteinExistence type="predicted"/>
<evidence type="ECO:0000313" key="3">
    <source>
        <dbReference type="EMBL" id="CAL8113599.1"/>
    </source>
</evidence>
<evidence type="ECO:0000313" key="4">
    <source>
        <dbReference type="Proteomes" id="UP001642540"/>
    </source>
</evidence>
<sequence>MQLLLIMNDSSQAEKDESKPLIQCRHRIRKQSAKVSAFIGPSKAYCYQQPHNNCTTSCIDETKSPANSFGDTFNQSFSLKSDSKIVDCNGNQRSAQVYPKLKARRGLYRRKRNPNANDSRRIETRSNTKDDSKRSDCPKGSDRYVRQQQYFGSGLNFHSGSYQYWQDVEKVWRCEEGDPRLRFERILRHSRRQARDKSMMDDLCDFIILIFKAIVAVFKFFLRRNNRVDVDNPKTSTAEK</sequence>
<protein>
    <submittedName>
        <fullName evidence="3">Uncharacterized protein</fullName>
    </submittedName>
</protein>